<keyword evidence="1" id="KW-0812">Transmembrane</keyword>
<reference evidence="3 4" key="1">
    <citation type="submission" date="2017-09" db="EMBL/GenBank/DDBJ databases">
        <title>Depth-based differentiation of microbial function through sediment-hosted aquifers and enrichment of novel symbionts in the deep terrestrial subsurface.</title>
        <authorList>
            <person name="Probst A.J."/>
            <person name="Ladd B."/>
            <person name="Jarett J.K."/>
            <person name="Geller-Mcgrath D.E."/>
            <person name="Sieber C.M."/>
            <person name="Emerson J.B."/>
            <person name="Anantharaman K."/>
            <person name="Thomas B.C."/>
            <person name="Malmstrom R."/>
            <person name="Stieglmeier M."/>
            <person name="Klingl A."/>
            <person name="Woyke T."/>
            <person name="Ryan C.M."/>
            <person name="Banfield J.F."/>
        </authorList>
    </citation>
    <scope>NUCLEOTIDE SEQUENCE [LARGE SCALE GENOMIC DNA]</scope>
    <source>
        <strain evidence="3">CG11_big_fil_rev_8_21_14_0_20_44_10</strain>
    </source>
</reference>
<feature type="domain" description="DUF8128" evidence="2">
    <location>
        <begin position="49"/>
        <end position="402"/>
    </location>
</feature>
<dbReference type="EMBL" id="PCVN01000123">
    <property type="protein sequence ID" value="PIQ73985.1"/>
    <property type="molecule type" value="Genomic_DNA"/>
</dbReference>
<accession>A0A2H0KRS8</accession>
<evidence type="ECO:0000313" key="4">
    <source>
        <dbReference type="Proteomes" id="UP000231550"/>
    </source>
</evidence>
<evidence type="ECO:0000256" key="1">
    <source>
        <dbReference type="SAM" id="Phobius"/>
    </source>
</evidence>
<evidence type="ECO:0000313" key="3">
    <source>
        <dbReference type="EMBL" id="PIQ73985.1"/>
    </source>
</evidence>
<comment type="caution">
    <text evidence="3">The sequence shown here is derived from an EMBL/GenBank/DDBJ whole genome shotgun (WGS) entry which is preliminary data.</text>
</comment>
<dbReference type="InterPro" id="IPR058441">
    <property type="entry name" value="DUF8128"/>
</dbReference>
<keyword evidence="1" id="KW-0472">Membrane</keyword>
<gene>
    <name evidence="3" type="ORF">COV85_04535</name>
</gene>
<dbReference type="Pfam" id="PF26449">
    <property type="entry name" value="DUF8128"/>
    <property type="match status" value="1"/>
</dbReference>
<sequence>MADPLGLLKIFGLTILSFWWLWLPFFLFIIFFNAWMYYIQRKYWMSLKWVLLEVKPPKEIEQSPKITEAVFVALWAIHGTVSTKLEKYLQGVIQAYVSFEVIGIGGQIHFLVRVPELFKNLIEAKIYAQYPKAEIQETEDYVRNLPSGVLGKDWDLWGTVMQFAKPDPYPIKTYEDFVELAPKQPMIDPMAHLMEAIAKLRDGEQIWLQFVIRPVDDSWENKGNELVGKLMGRPAPQKSNLFAEEISSWARITRTALTELATGKIAEVAPNKREEKKPLSNIQFLSPGERDAIEMIERKMTKKAFEARIQFVYLARKDVFAKPNVAMVMGFFNQFATVHLNSLKPNKQYTTKANYFFAAERALFKKKIMLILCQQRPFWGKGIILNVEELASLWHFPNIGVEAPMLPVVDAKKSGPPSGLPIV</sequence>
<organism evidence="3 4">
    <name type="scientific">Candidatus Portnoybacteria bacterium CG11_big_fil_rev_8_21_14_0_20_44_10</name>
    <dbReference type="NCBI Taxonomy" id="1974818"/>
    <lineage>
        <taxon>Bacteria</taxon>
        <taxon>Candidatus Portnoyibacteriota</taxon>
    </lineage>
</organism>
<keyword evidence="1" id="KW-1133">Transmembrane helix</keyword>
<dbReference type="AlphaFoldDB" id="A0A2H0KRS8"/>
<feature type="transmembrane region" description="Helical" evidence="1">
    <location>
        <begin position="20"/>
        <end position="39"/>
    </location>
</feature>
<proteinExistence type="predicted"/>
<evidence type="ECO:0000259" key="2">
    <source>
        <dbReference type="Pfam" id="PF26449"/>
    </source>
</evidence>
<dbReference type="Proteomes" id="UP000231550">
    <property type="component" value="Unassembled WGS sequence"/>
</dbReference>
<name>A0A2H0KRS8_9BACT</name>
<protein>
    <recommendedName>
        <fullName evidence="2">DUF8128 domain-containing protein</fullName>
    </recommendedName>
</protein>